<feature type="domain" description="Major facilitator superfamily (MFS) profile" evidence="7">
    <location>
        <begin position="24"/>
        <end position="347"/>
    </location>
</feature>
<evidence type="ECO:0000259" key="7">
    <source>
        <dbReference type="PROSITE" id="PS50850"/>
    </source>
</evidence>
<proteinExistence type="predicted"/>
<name>A0ABU5IKY6_9BURK</name>
<feature type="transmembrane region" description="Helical" evidence="6">
    <location>
        <begin position="239"/>
        <end position="259"/>
    </location>
</feature>
<feature type="transmembrane region" description="Helical" evidence="6">
    <location>
        <begin position="90"/>
        <end position="109"/>
    </location>
</feature>
<evidence type="ECO:0000313" key="8">
    <source>
        <dbReference type="EMBL" id="MDZ5459546.1"/>
    </source>
</evidence>
<dbReference type="PROSITE" id="PS50850">
    <property type="entry name" value="MFS"/>
    <property type="match status" value="1"/>
</dbReference>
<dbReference type="Proteomes" id="UP001293718">
    <property type="component" value="Unassembled WGS sequence"/>
</dbReference>
<dbReference type="PANTHER" id="PTHR42718:SF9">
    <property type="entry name" value="MAJOR FACILITATOR SUPERFAMILY MULTIDRUG TRANSPORTER MFSC"/>
    <property type="match status" value="1"/>
</dbReference>
<dbReference type="InterPro" id="IPR020846">
    <property type="entry name" value="MFS_dom"/>
</dbReference>
<accession>A0ABU5IKY6</accession>
<organism evidence="8 9">
    <name type="scientific">Azohydromonas lata</name>
    <dbReference type="NCBI Taxonomy" id="45677"/>
    <lineage>
        <taxon>Bacteria</taxon>
        <taxon>Pseudomonadati</taxon>
        <taxon>Pseudomonadota</taxon>
        <taxon>Betaproteobacteria</taxon>
        <taxon>Burkholderiales</taxon>
        <taxon>Sphaerotilaceae</taxon>
        <taxon>Azohydromonas</taxon>
    </lineage>
</organism>
<reference evidence="8 9" key="1">
    <citation type="submission" date="2023-11" db="EMBL/GenBank/DDBJ databases">
        <title>Draft genome of Azohydromonas lata strain H1 (DSM1123), a polyhydroxyalkanoate producer.</title>
        <authorList>
            <person name="Traversa D."/>
            <person name="D'Addabbo P."/>
            <person name="Pazzani C."/>
            <person name="Manzari C."/>
            <person name="Chiara M."/>
            <person name="Scrascia M."/>
        </authorList>
    </citation>
    <scope>NUCLEOTIDE SEQUENCE [LARGE SCALE GENOMIC DNA]</scope>
    <source>
        <strain evidence="8 9">H1</strain>
    </source>
</reference>
<comment type="caution">
    <text evidence="8">The sequence shown here is derived from an EMBL/GenBank/DDBJ whole genome shotgun (WGS) entry which is preliminary data.</text>
</comment>
<evidence type="ECO:0000256" key="3">
    <source>
        <dbReference type="ARBA" id="ARBA00022692"/>
    </source>
</evidence>
<feature type="transmembrane region" description="Helical" evidence="6">
    <location>
        <begin position="115"/>
        <end position="136"/>
    </location>
</feature>
<keyword evidence="3 6" id="KW-0812">Transmembrane</keyword>
<dbReference type="PANTHER" id="PTHR42718">
    <property type="entry name" value="MAJOR FACILITATOR SUPERFAMILY MULTIDRUG TRANSPORTER MFSC"/>
    <property type="match status" value="1"/>
</dbReference>
<dbReference type="InterPro" id="IPR036259">
    <property type="entry name" value="MFS_trans_sf"/>
</dbReference>
<dbReference type="PRINTS" id="PR01036">
    <property type="entry name" value="TCRTETB"/>
</dbReference>
<protein>
    <submittedName>
        <fullName evidence="8">MFS transporter</fullName>
    </submittedName>
</protein>
<feature type="transmembrane region" description="Helical" evidence="6">
    <location>
        <begin position="148"/>
        <end position="170"/>
    </location>
</feature>
<evidence type="ECO:0000256" key="5">
    <source>
        <dbReference type="ARBA" id="ARBA00023136"/>
    </source>
</evidence>
<evidence type="ECO:0000256" key="1">
    <source>
        <dbReference type="ARBA" id="ARBA00004141"/>
    </source>
</evidence>
<feature type="transmembrane region" description="Helical" evidence="6">
    <location>
        <begin position="57"/>
        <end position="78"/>
    </location>
</feature>
<dbReference type="InterPro" id="IPR011701">
    <property type="entry name" value="MFS"/>
</dbReference>
<evidence type="ECO:0000313" key="9">
    <source>
        <dbReference type="Proteomes" id="UP001293718"/>
    </source>
</evidence>
<feature type="transmembrane region" description="Helical" evidence="6">
    <location>
        <begin position="280"/>
        <end position="303"/>
    </location>
</feature>
<dbReference type="EMBL" id="JAXOJX010000045">
    <property type="protein sequence ID" value="MDZ5459546.1"/>
    <property type="molecule type" value="Genomic_DNA"/>
</dbReference>
<evidence type="ECO:0000256" key="6">
    <source>
        <dbReference type="SAM" id="Phobius"/>
    </source>
</evidence>
<keyword evidence="2" id="KW-0813">Transport</keyword>
<evidence type="ECO:0000256" key="2">
    <source>
        <dbReference type="ARBA" id="ARBA00022448"/>
    </source>
</evidence>
<keyword evidence="9" id="KW-1185">Reference proteome</keyword>
<feature type="non-terminal residue" evidence="8">
    <location>
        <position position="347"/>
    </location>
</feature>
<evidence type="ECO:0000256" key="4">
    <source>
        <dbReference type="ARBA" id="ARBA00022989"/>
    </source>
</evidence>
<dbReference type="Gene3D" id="1.20.1720.10">
    <property type="entry name" value="Multidrug resistance protein D"/>
    <property type="match status" value="1"/>
</dbReference>
<sequence>MEQTSAGPERAAAAAGAFTSGGAVPWVLALCALLPALGTSIANVALPHFAQAFAAPFQQVQWVVLAYLLANTTLVVGAGRLGDLLGRRRLLLLGLAVFTAASALCGMAPSLALLVAARAVQGLGAAVLMALSMAMVRDAVPKSQAGRAMGLLGTASALGTALGPTLGGVLLAGLGWPALFLAKVPLGLLALGLAWRYLPHDRRAAGADGGRFDGRGTVLLALALSAYALAMTARDGAFGAFNLLLALGAAAGLALFMAAQARTASPLVRLAYLRDPVLRVGFTTSLLVSTVVMATMVVGPFYLGQALGLDAARVGLALAGGPVVAALAGVPAGRLVDRHGARRMAVA</sequence>
<dbReference type="SUPFAM" id="SSF103473">
    <property type="entry name" value="MFS general substrate transporter"/>
    <property type="match status" value="1"/>
</dbReference>
<keyword evidence="5 6" id="KW-0472">Membrane</keyword>
<comment type="subcellular location">
    <subcellularLocation>
        <location evidence="1">Membrane</location>
        <topology evidence="1">Multi-pass membrane protein</topology>
    </subcellularLocation>
</comment>
<feature type="transmembrane region" description="Helical" evidence="6">
    <location>
        <begin position="216"/>
        <end position="233"/>
    </location>
</feature>
<feature type="transmembrane region" description="Helical" evidence="6">
    <location>
        <begin position="315"/>
        <end position="336"/>
    </location>
</feature>
<keyword evidence="4 6" id="KW-1133">Transmembrane helix</keyword>
<feature type="transmembrane region" description="Helical" evidence="6">
    <location>
        <begin position="176"/>
        <end position="195"/>
    </location>
</feature>
<dbReference type="Pfam" id="PF07690">
    <property type="entry name" value="MFS_1"/>
    <property type="match status" value="1"/>
</dbReference>
<dbReference type="RefSeq" id="WP_322467255.1">
    <property type="nucleotide sequence ID" value="NZ_JAXOJX010000045.1"/>
</dbReference>
<feature type="transmembrane region" description="Helical" evidence="6">
    <location>
        <begin position="12"/>
        <end position="37"/>
    </location>
</feature>
<dbReference type="Gene3D" id="1.20.1250.20">
    <property type="entry name" value="MFS general substrate transporter like domains"/>
    <property type="match status" value="1"/>
</dbReference>
<gene>
    <name evidence="8" type="ORF">SM757_23480</name>
</gene>